<dbReference type="PROSITE" id="PS00211">
    <property type="entry name" value="ABC_TRANSPORTER_1"/>
    <property type="match status" value="1"/>
</dbReference>
<dbReference type="InterPro" id="IPR008995">
    <property type="entry name" value="Mo/tungstate-bd_C_term_dom"/>
</dbReference>
<keyword evidence="3 8" id="KW-0500">Molybdenum</keyword>
<feature type="domain" description="ABC transporter" evidence="9">
    <location>
        <begin position="1"/>
        <end position="220"/>
    </location>
</feature>
<reference evidence="11 12" key="1">
    <citation type="submission" date="2012-09" db="EMBL/GenBank/DDBJ databases">
        <title>Genome Sequence of alkane-degrading Bacterium Alcanivorax venustensis ISO4.</title>
        <authorList>
            <person name="Lai Q."/>
            <person name="Shao Z."/>
        </authorList>
    </citation>
    <scope>NUCLEOTIDE SEQUENCE [LARGE SCALE GENOMIC DNA]</scope>
    <source>
        <strain evidence="11 12">ISO4</strain>
    </source>
</reference>
<dbReference type="SMART" id="SM00382">
    <property type="entry name" value="AAA"/>
    <property type="match status" value="1"/>
</dbReference>
<protein>
    <submittedName>
        <fullName evidence="11">ABC transporter nucleotide binding/ATPase (Molybdenum)</fullName>
    </submittedName>
</protein>
<dbReference type="SUPFAM" id="SSF52540">
    <property type="entry name" value="P-loop containing nucleoside triphosphate hydrolases"/>
    <property type="match status" value="1"/>
</dbReference>
<dbReference type="PROSITE" id="PS51866">
    <property type="entry name" value="MOP"/>
    <property type="match status" value="1"/>
</dbReference>
<keyword evidence="2" id="KW-1003">Cell membrane</keyword>
<feature type="domain" description="Mop" evidence="10">
    <location>
        <begin position="276"/>
        <end position="341"/>
    </location>
</feature>
<dbReference type="PROSITE" id="PS50893">
    <property type="entry name" value="ABC_TRANSPORTER_2"/>
    <property type="match status" value="1"/>
</dbReference>
<dbReference type="InterPro" id="IPR050334">
    <property type="entry name" value="Molybdenum_import_ModC"/>
</dbReference>
<evidence type="ECO:0000256" key="5">
    <source>
        <dbReference type="ARBA" id="ARBA00022840"/>
    </source>
</evidence>
<dbReference type="InterPro" id="IPR003439">
    <property type="entry name" value="ABC_transporter-like_ATP-bd"/>
</dbReference>
<keyword evidence="1" id="KW-0813">Transport</keyword>
<evidence type="ECO:0000256" key="4">
    <source>
        <dbReference type="ARBA" id="ARBA00022741"/>
    </source>
</evidence>
<accession>A0ABS0AED9</accession>
<keyword evidence="6" id="KW-1278">Translocase</keyword>
<dbReference type="InterPro" id="IPR005116">
    <property type="entry name" value="Transp-assoc_OB_typ1"/>
</dbReference>
<dbReference type="InterPro" id="IPR027417">
    <property type="entry name" value="P-loop_NTPase"/>
</dbReference>
<dbReference type="EMBL" id="ARXR01000006">
    <property type="protein sequence ID" value="MBF5052482.1"/>
    <property type="molecule type" value="Genomic_DNA"/>
</dbReference>
<evidence type="ECO:0000256" key="3">
    <source>
        <dbReference type="ARBA" id="ARBA00022505"/>
    </source>
</evidence>
<evidence type="ECO:0000259" key="9">
    <source>
        <dbReference type="PROSITE" id="PS50893"/>
    </source>
</evidence>
<dbReference type="SUPFAM" id="SSF50331">
    <property type="entry name" value="MOP-like"/>
    <property type="match status" value="1"/>
</dbReference>
<dbReference type="InterPro" id="IPR003593">
    <property type="entry name" value="AAA+_ATPase"/>
</dbReference>
<keyword evidence="7" id="KW-0472">Membrane</keyword>
<dbReference type="Gene3D" id="3.40.50.300">
    <property type="entry name" value="P-loop containing nucleotide triphosphate hydrolases"/>
    <property type="match status" value="1"/>
</dbReference>
<evidence type="ECO:0000313" key="12">
    <source>
        <dbReference type="Proteomes" id="UP000644441"/>
    </source>
</evidence>
<proteinExistence type="predicted"/>
<evidence type="ECO:0000259" key="10">
    <source>
        <dbReference type="PROSITE" id="PS51866"/>
    </source>
</evidence>
<dbReference type="Pfam" id="PF03459">
    <property type="entry name" value="TOBE"/>
    <property type="match status" value="1"/>
</dbReference>
<organism evidence="11 12">
    <name type="scientific">Alloalcanivorax venustensis ISO4</name>
    <dbReference type="NCBI Taxonomy" id="1177184"/>
    <lineage>
        <taxon>Bacteria</taxon>
        <taxon>Pseudomonadati</taxon>
        <taxon>Pseudomonadota</taxon>
        <taxon>Gammaproteobacteria</taxon>
        <taxon>Oceanospirillales</taxon>
        <taxon>Alcanivoracaceae</taxon>
        <taxon>Alloalcanivorax</taxon>
    </lineage>
</organism>
<keyword evidence="4" id="KW-0547">Nucleotide-binding</keyword>
<sequence length="343" mass="36998">MIDFDVTLAAPVALRARVRAQSGWLGLLGHSGVGKSTLLRALAGLNPAAHRLRVEDRAVTPAALARRVSLVSQTPALIDHWTVARHLRRVARHHQTGDLTGELIRDLDIDGLRPLCPPQLSGGQRRRVSLALALLRRPRLLLLDEPFSALDDDSRHRLYPKLQALTRRLGCDVVLVAHQIEDIARLCDQVAILEPGGVSYCGALLPGLRRYQGQASPCSVLLGEALSGQAEAGLLPVAFGARTLWVRTPRLPPAGTPVRLLLHADDVALSVAELAGVSLMNQLPARITGVTVQDSGVLVESLCERQSIQARVTVRSQARLGLHEGGRVVLLFKASAVSLLTEF</sequence>
<evidence type="ECO:0000313" key="11">
    <source>
        <dbReference type="EMBL" id="MBF5052482.1"/>
    </source>
</evidence>
<keyword evidence="12" id="KW-1185">Reference proteome</keyword>
<dbReference type="Gene3D" id="2.40.50.100">
    <property type="match status" value="1"/>
</dbReference>
<evidence type="ECO:0000256" key="6">
    <source>
        <dbReference type="ARBA" id="ARBA00022967"/>
    </source>
</evidence>
<evidence type="ECO:0000256" key="8">
    <source>
        <dbReference type="PROSITE-ProRule" id="PRU01213"/>
    </source>
</evidence>
<dbReference type="PANTHER" id="PTHR43514">
    <property type="entry name" value="ABC TRANSPORTER I FAMILY MEMBER 10"/>
    <property type="match status" value="1"/>
</dbReference>
<dbReference type="RefSeq" id="WP_194855428.1">
    <property type="nucleotide sequence ID" value="NZ_ARXR01000006.1"/>
</dbReference>
<dbReference type="InterPro" id="IPR017871">
    <property type="entry name" value="ABC_transporter-like_CS"/>
</dbReference>
<dbReference type="InterPro" id="IPR004606">
    <property type="entry name" value="Mop_domain"/>
</dbReference>
<dbReference type="Proteomes" id="UP000644441">
    <property type="component" value="Unassembled WGS sequence"/>
</dbReference>
<dbReference type="PANTHER" id="PTHR43514:SF4">
    <property type="entry name" value="ABC TRANSPORTER I FAMILY MEMBER 10"/>
    <property type="match status" value="1"/>
</dbReference>
<gene>
    <name evidence="11" type="ORF">ISO4_01084</name>
</gene>
<evidence type="ECO:0000256" key="2">
    <source>
        <dbReference type="ARBA" id="ARBA00022475"/>
    </source>
</evidence>
<name>A0ABS0AED9_9GAMM</name>
<dbReference type="Pfam" id="PF00005">
    <property type="entry name" value="ABC_tran"/>
    <property type="match status" value="1"/>
</dbReference>
<evidence type="ECO:0000256" key="1">
    <source>
        <dbReference type="ARBA" id="ARBA00022448"/>
    </source>
</evidence>
<evidence type="ECO:0000256" key="7">
    <source>
        <dbReference type="ARBA" id="ARBA00023136"/>
    </source>
</evidence>
<keyword evidence="5" id="KW-0067">ATP-binding</keyword>
<comment type="caution">
    <text evidence="11">The sequence shown here is derived from an EMBL/GenBank/DDBJ whole genome shotgun (WGS) entry which is preliminary data.</text>
</comment>